<dbReference type="RefSeq" id="WP_011802851.1">
    <property type="nucleotide sequence ID" value="NC_008781.1"/>
</dbReference>
<dbReference type="Pfam" id="PF00534">
    <property type="entry name" value="Glycos_transf_1"/>
    <property type="match status" value="1"/>
</dbReference>
<keyword evidence="3" id="KW-0808">Transferase</keyword>
<feature type="domain" description="Glycosyltransferase subfamily 4-like N-terminal" evidence="2">
    <location>
        <begin position="31"/>
        <end position="170"/>
    </location>
</feature>
<dbReference type="SUPFAM" id="SSF53756">
    <property type="entry name" value="UDP-Glycosyltransferase/glycogen phosphorylase"/>
    <property type="match status" value="1"/>
</dbReference>
<dbReference type="PANTHER" id="PTHR12526:SF630">
    <property type="entry name" value="GLYCOSYLTRANSFERASE"/>
    <property type="match status" value="1"/>
</dbReference>
<dbReference type="KEGG" id="pna:Pnap_3483"/>
<reference evidence="4" key="1">
    <citation type="journal article" date="2009" name="Environ. Microbiol.">
        <title>The genome of Polaromonas naphthalenivorans strain CJ2, isolated from coal tar-contaminated sediment, reveals physiological and metabolic versatility and evolution through extensive horizontal gene transfer.</title>
        <authorList>
            <person name="Yagi J.M."/>
            <person name="Sims D."/>
            <person name="Brettin T."/>
            <person name="Bruce D."/>
            <person name="Madsen E.L."/>
        </authorList>
    </citation>
    <scope>NUCLEOTIDE SEQUENCE [LARGE SCALE GENOMIC DNA]</scope>
    <source>
        <strain evidence="4">CJ2</strain>
    </source>
</reference>
<evidence type="ECO:0000259" key="2">
    <source>
        <dbReference type="Pfam" id="PF13579"/>
    </source>
</evidence>
<dbReference type="eggNOG" id="COG0438">
    <property type="taxonomic scope" value="Bacteria"/>
</dbReference>
<dbReference type="Proteomes" id="UP000000644">
    <property type="component" value="Chromosome"/>
</dbReference>
<sequence length="385" mass="43067">MTKKKICIVATVPFAIIVFMREHIAKLSQFYEITLISSGDESELIGVLNDRVKFISVNIERRVSILSDILAFYSLVRVFYVQRFDCVHSLMPKSALLAMLAARLVNTPRRVHIFTGQVWSTKTGLAKLALKWLDRLLSACATHLLADSPSQRDFLIAEKIAKPGKIEVLGEGSISGVDINRFKMNEVERLNIRKKFGIAENEVAFLYLARLTRAKGIVDLVEAFVGIASTMPDAHLIVIGPDEEGLLSKLQESWSAFKDRIHRLEYTHQPENYMSAADVFCLPSYREGFSLATIQAAGVGLPAIVSRIYGLTDAVQSGVTGIFHEAGKIAQIQAALKLLYADTNLRKKMGEAAQRRAYENFSQDLVVEEMRLFYERILAPRSAIK</sequence>
<dbReference type="CAZy" id="GT4">
    <property type="family name" value="Glycosyltransferase Family 4"/>
</dbReference>
<evidence type="ECO:0000313" key="3">
    <source>
        <dbReference type="EMBL" id="ABM38780.1"/>
    </source>
</evidence>
<organism evidence="3 4">
    <name type="scientific">Polaromonas naphthalenivorans (strain CJ2)</name>
    <dbReference type="NCBI Taxonomy" id="365044"/>
    <lineage>
        <taxon>Bacteria</taxon>
        <taxon>Pseudomonadati</taxon>
        <taxon>Pseudomonadota</taxon>
        <taxon>Betaproteobacteria</taxon>
        <taxon>Burkholderiales</taxon>
        <taxon>Comamonadaceae</taxon>
        <taxon>Polaromonas</taxon>
    </lineage>
</organism>
<dbReference type="InterPro" id="IPR001296">
    <property type="entry name" value="Glyco_trans_1"/>
</dbReference>
<proteinExistence type="predicted"/>
<keyword evidence="4" id="KW-1185">Reference proteome</keyword>
<accession>A1VT02</accession>
<protein>
    <submittedName>
        <fullName evidence="3">Glycosyl transferase, group 1</fullName>
    </submittedName>
</protein>
<dbReference type="InterPro" id="IPR028098">
    <property type="entry name" value="Glyco_trans_4-like_N"/>
</dbReference>
<feature type="domain" description="Glycosyl transferase family 1" evidence="1">
    <location>
        <begin position="190"/>
        <end position="355"/>
    </location>
</feature>
<dbReference type="EMBL" id="CP000529">
    <property type="protein sequence ID" value="ABM38780.1"/>
    <property type="molecule type" value="Genomic_DNA"/>
</dbReference>
<dbReference type="PANTHER" id="PTHR12526">
    <property type="entry name" value="GLYCOSYLTRANSFERASE"/>
    <property type="match status" value="1"/>
</dbReference>
<dbReference type="AlphaFoldDB" id="A1VT02"/>
<dbReference type="STRING" id="365044.Pnap_3483"/>
<evidence type="ECO:0000259" key="1">
    <source>
        <dbReference type="Pfam" id="PF00534"/>
    </source>
</evidence>
<dbReference type="Gene3D" id="3.40.50.2000">
    <property type="entry name" value="Glycogen Phosphorylase B"/>
    <property type="match status" value="2"/>
</dbReference>
<dbReference type="HOGENOM" id="CLU_009583_8_1_4"/>
<evidence type="ECO:0000313" key="4">
    <source>
        <dbReference type="Proteomes" id="UP000000644"/>
    </source>
</evidence>
<dbReference type="Pfam" id="PF13579">
    <property type="entry name" value="Glyco_trans_4_4"/>
    <property type="match status" value="1"/>
</dbReference>
<dbReference type="OrthoDB" id="9775208at2"/>
<gene>
    <name evidence="3" type="ordered locus">Pnap_3483</name>
</gene>
<dbReference type="GO" id="GO:0016757">
    <property type="term" value="F:glycosyltransferase activity"/>
    <property type="evidence" value="ECO:0007669"/>
    <property type="project" value="InterPro"/>
</dbReference>
<name>A1VT02_POLNA</name>